<organism evidence="1 2">
    <name type="scientific">Mycena metata</name>
    <dbReference type="NCBI Taxonomy" id="1033252"/>
    <lineage>
        <taxon>Eukaryota</taxon>
        <taxon>Fungi</taxon>
        <taxon>Dikarya</taxon>
        <taxon>Basidiomycota</taxon>
        <taxon>Agaricomycotina</taxon>
        <taxon>Agaricomycetes</taxon>
        <taxon>Agaricomycetidae</taxon>
        <taxon>Agaricales</taxon>
        <taxon>Marasmiineae</taxon>
        <taxon>Mycenaceae</taxon>
        <taxon>Mycena</taxon>
    </lineage>
</organism>
<dbReference type="EMBL" id="JARKIB010000810">
    <property type="protein sequence ID" value="KAJ7691489.1"/>
    <property type="molecule type" value="Genomic_DNA"/>
</dbReference>
<proteinExistence type="predicted"/>
<evidence type="ECO:0000313" key="2">
    <source>
        <dbReference type="Proteomes" id="UP001215598"/>
    </source>
</evidence>
<gene>
    <name evidence="1" type="ORF">B0H16DRAFT_1855494</name>
</gene>
<reference evidence="1" key="1">
    <citation type="submission" date="2023-03" db="EMBL/GenBank/DDBJ databases">
        <title>Massive genome expansion in bonnet fungi (Mycena s.s.) driven by repeated elements and novel gene families across ecological guilds.</title>
        <authorList>
            <consortium name="Lawrence Berkeley National Laboratory"/>
            <person name="Harder C.B."/>
            <person name="Miyauchi S."/>
            <person name="Viragh M."/>
            <person name="Kuo A."/>
            <person name="Thoen E."/>
            <person name="Andreopoulos B."/>
            <person name="Lu D."/>
            <person name="Skrede I."/>
            <person name="Drula E."/>
            <person name="Henrissat B."/>
            <person name="Morin E."/>
            <person name="Kohler A."/>
            <person name="Barry K."/>
            <person name="LaButti K."/>
            <person name="Morin E."/>
            <person name="Salamov A."/>
            <person name="Lipzen A."/>
            <person name="Mereny Z."/>
            <person name="Hegedus B."/>
            <person name="Baldrian P."/>
            <person name="Stursova M."/>
            <person name="Weitz H."/>
            <person name="Taylor A."/>
            <person name="Grigoriev I.V."/>
            <person name="Nagy L.G."/>
            <person name="Martin F."/>
            <person name="Kauserud H."/>
        </authorList>
    </citation>
    <scope>NUCLEOTIDE SEQUENCE</scope>
    <source>
        <strain evidence="1">CBHHK182m</strain>
    </source>
</reference>
<accession>A0AAD7DJ84</accession>
<evidence type="ECO:0000313" key="1">
    <source>
        <dbReference type="EMBL" id="KAJ7691489.1"/>
    </source>
</evidence>
<dbReference type="AlphaFoldDB" id="A0AAD7DJ84"/>
<dbReference type="Proteomes" id="UP001215598">
    <property type="component" value="Unassembled WGS sequence"/>
</dbReference>
<comment type="caution">
    <text evidence="1">The sequence shown here is derived from an EMBL/GenBank/DDBJ whole genome shotgun (WGS) entry which is preliminary data.</text>
</comment>
<name>A0AAD7DJ84_9AGAR</name>
<protein>
    <submittedName>
        <fullName evidence="1">Uncharacterized protein</fullName>
    </submittedName>
</protein>
<sequence>MAEQLIELVKSLKSMGPERPGTLKRLQGITDLNFSVLLSFQGQQLTAHTNLLLCSLIPNPALIEVNVVQFISMGVNIIIQAFNVPKSFDASFNSFNIDPNHDTRPLLPPPLQFIQPRYFIQLTDLPLFEHTFIKSTLKLSRFGSMVSDTFTL</sequence>
<keyword evidence="2" id="KW-1185">Reference proteome</keyword>